<dbReference type="PANTHER" id="PTHR34406">
    <property type="entry name" value="PROTEIN YCEI"/>
    <property type="match status" value="1"/>
</dbReference>
<organism evidence="3 4">
    <name type="scientific">Pseudovibrio denitrificans</name>
    <dbReference type="NCBI Taxonomy" id="258256"/>
    <lineage>
        <taxon>Bacteria</taxon>
        <taxon>Pseudomonadati</taxon>
        <taxon>Pseudomonadota</taxon>
        <taxon>Alphaproteobacteria</taxon>
        <taxon>Hyphomicrobiales</taxon>
        <taxon>Stappiaceae</taxon>
        <taxon>Pseudovibrio</taxon>
    </lineage>
</organism>
<dbReference type="InterPro" id="IPR036761">
    <property type="entry name" value="TTHA0802/YceI-like_sf"/>
</dbReference>
<accession>A0A1I6Y775</accession>
<reference evidence="4" key="1">
    <citation type="submission" date="2016-10" db="EMBL/GenBank/DDBJ databases">
        <authorList>
            <person name="Varghese N."/>
            <person name="Submissions S."/>
        </authorList>
    </citation>
    <scope>NUCLEOTIDE SEQUENCE [LARGE SCALE GENOMIC DNA]</scope>
    <source>
        <strain evidence="4">DSM 17465</strain>
    </source>
</reference>
<dbReference type="SMART" id="SM00867">
    <property type="entry name" value="YceI"/>
    <property type="match status" value="1"/>
</dbReference>
<dbReference type="InterPro" id="IPR007372">
    <property type="entry name" value="Lipid/polyisoprenoid-bd_YceI"/>
</dbReference>
<dbReference type="PANTHER" id="PTHR34406:SF1">
    <property type="entry name" value="PROTEIN YCEI"/>
    <property type="match status" value="1"/>
</dbReference>
<evidence type="ECO:0000313" key="3">
    <source>
        <dbReference type="EMBL" id="SFT46368.1"/>
    </source>
</evidence>
<sequence length="189" mass="20099">MKRLTDLFFKASAILAFILVAAASTASAEEWYVDRNKSTLGFEVINNGNTVTGTFATWNAKIIFDKADLENAQIQATIITGSVKTEDAQAAGAITTAQWLDISSYPDAIFRVDNVVPAGGDLYEAAGTLELKGAKIAVFLPFTLTIEGDTAHAVGEATLSRGDFKIGDGVPDSTVSNKVTVKLDLYATR</sequence>
<feature type="chain" id="PRO_5010318800" evidence="1">
    <location>
        <begin position="29"/>
        <end position="189"/>
    </location>
</feature>
<protein>
    <submittedName>
        <fullName evidence="3">Polyisoprenoid-binding protein YceI</fullName>
    </submittedName>
</protein>
<dbReference type="Gene3D" id="2.40.128.110">
    <property type="entry name" value="Lipid/polyisoprenoid-binding, YceI-like"/>
    <property type="match status" value="1"/>
</dbReference>
<dbReference type="RefSeq" id="WP_008552057.1">
    <property type="nucleotide sequence ID" value="NZ_FPBD01000001.1"/>
</dbReference>
<dbReference type="EMBL" id="FPBD01000001">
    <property type="protein sequence ID" value="SFT46368.1"/>
    <property type="molecule type" value="Genomic_DNA"/>
</dbReference>
<evidence type="ECO:0000259" key="2">
    <source>
        <dbReference type="SMART" id="SM00867"/>
    </source>
</evidence>
<gene>
    <name evidence="3" type="ORF">SAMN05444141_101685</name>
</gene>
<evidence type="ECO:0000256" key="1">
    <source>
        <dbReference type="SAM" id="SignalP"/>
    </source>
</evidence>
<dbReference type="Pfam" id="PF04264">
    <property type="entry name" value="YceI"/>
    <property type="match status" value="1"/>
</dbReference>
<proteinExistence type="predicted"/>
<evidence type="ECO:0000313" key="4">
    <source>
        <dbReference type="Proteomes" id="UP000183371"/>
    </source>
</evidence>
<name>A0A1I6Y775_9HYPH</name>
<dbReference type="SUPFAM" id="SSF101874">
    <property type="entry name" value="YceI-like"/>
    <property type="match status" value="1"/>
</dbReference>
<dbReference type="Proteomes" id="UP000183371">
    <property type="component" value="Unassembled WGS sequence"/>
</dbReference>
<dbReference type="AlphaFoldDB" id="A0A1I6Y775"/>
<keyword evidence="4" id="KW-1185">Reference proteome</keyword>
<feature type="domain" description="Lipid/polyisoprenoid-binding YceI-like" evidence="2">
    <location>
        <begin position="30"/>
        <end position="188"/>
    </location>
</feature>
<keyword evidence="1" id="KW-0732">Signal</keyword>
<feature type="signal peptide" evidence="1">
    <location>
        <begin position="1"/>
        <end position="28"/>
    </location>
</feature>